<dbReference type="NCBIfam" id="TIGR00225">
    <property type="entry name" value="prc"/>
    <property type="match status" value="1"/>
</dbReference>
<dbReference type="EMBL" id="MHUL01000006">
    <property type="protein sequence ID" value="OHA77400.1"/>
    <property type="molecule type" value="Genomic_DNA"/>
</dbReference>
<dbReference type="FunFam" id="2.30.42.10:FF:000063">
    <property type="entry name" value="Peptidase, S41 family"/>
    <property type="match status" value="1"/>
</dbReference>
<dbReference type="Gene3D" id="2.30.42.10">
    <property type="match status" value="1"/>
</dbReference>
<dbReference type="PROSITE" id="PS50106">
    <property type="entry name" value="PDZ"/>
    <property type="match status" value="1"/>
</dbReference>
<evidence type="ECO:0000256" key="3">
    <source>
        <dbReference type="ARBA" id="ARBA00022801"/>
    </source>
</evidence>
<evidence type="ECO:0000256" key="4">
    <source>
        <dbReference type="ARBA" id="ARBA00022825"/>
    </source>
</evidence>
<keyword evidence="3 5" id="KW-0378">Hydrolase</keyword>
<keyword evidence="2 5" id="KW-0645">Protease</keyword>
<dbReference type="Proteomes" id="UP000178222">
    <property type="component" value="Unassembled WGS sequence"/>
</dbReference>
<dbReference type="AlphaFoldDB" id="A0A1G2RX43"/>
<dbReference type="InterPro" id="IPR001478">
    <property type="entry name" value="PDZ"/>
</dbReference>
<keyword evidence="4 5" id="KW-0720">Serine protease</keyword>
<dbReference type="SUPFAM" id="SSF50156">
    <property type="entry name" value="PDZ domain-like"/>
    <property type="match status" value="1"/>
</dbReference>
<evidence type="ECO:0000256" key="2">
    <source>
        <dbReference type="ARBA" id="ARBA00022670"/>
    </source>
</evidence>
<accession>A0A1G2RX43</accession>
<evidence type="ECO:0000259" key="6">
    <source>
        <dbReference type="PROSITE" id="PS50106"/>
    </source>
</evidence>
<dbReference type="GO" id="GO:0004175">
    <property type="term" value="F:endopeptidase activity"/>
    <property type="evidence" value="ECO:0007669"/>
    <property type="project" value="TreeGrafter"/>
</dbReference>
<dbReference type="Pfam" id="PF03572">
    <property type="entry name" value="Peptidase_S41"/>
    <property type="match status" value="1"/>
</dbReference>
<dbReference type="Gene3D" id="3.30.750.44">
    <property type="match status" value="1"/>
</dbReference>
<dbReference type="Pfam" id="PF22694">
    <property type="entry name" value="CtpB_N-like"/>
    <property type="match status" value="1"/>
</dbReference>
<dbReference type="GO" id="GO:0006508">
    <property type="term" value="P:proteolysis"/>
    <property type="evidence" value="ECO:0007669"/>
    <property type="project" value="UniProtKB-KW"/>
</dbReference>
<evidence type="ECO:0000313" key="7">
    <source>
        <dbReference type="EMBL" id="OHA77400.1"/>
    </source>
</evidence>
<gene>
    <name evidence="7" type="ORF">A3J30_03475</name>
</gene>
<dbReference type="PANTHER" id="PTHR32060:SF30">
    <property type="entry name" value="CARBOXY-TERMINAL PROCESSING PROTEASE CTPA"/>
    <property type="match status" value="1"/>
</dbReference>
<comment type="similarity">
    <text evidence="1 5">Belongs to the peptidase S41A family.</text>
</comment>
<dbReference type="CDD" id="cd07560">
    <property type="entry name" value="Peptidase_S41_CPP"/>
    <property type="match status" value="1"/>
</dbReference>
<name>A0A1G2RX43_9BACT</name>
<proteinExistence type="inferred from homology"/>
<dbReference type="CDD" id="cd06782">
    <property type="entry name" value="cpPDZ_CPP-like"/>
    <property type="match status" value="1"/>
</dbReference>
<dbReference type="GO" id="GO:0007165">
    <property type="term" value="P:signal transduction"/>
    <property type="evidence" value="ECO:0007669"/>
    <property type="project" value="TreeGrafter"/>
</dbReference>
<organism evidence="7 8">
    <name type="scientific">Candidatus Wildermuthbacteria bacterium RIFCSPLOWO2_02_FULL_47_9c</name>
    <dbReference type="NCBI Taxonomy" id="1802466"/>
    <lineage>
        <taxon>Bacteria</taxon>
        <taxon>Candidatus Wildermuthiibacteriota</taxon>
    </lineage>
</organism>
<dbReference type="InterPro" id="IPR029045">
    <property type="entry name" value="ClpP/crotonase-like_dom_sf"/>
</dbReference>
<comment type="caution">
    <text evidence="7">The sequence shown here is derived from an EMBL/GenBank/DDBJ whole genome shotgun (WGS) entry which is preliminary data.</text>
</comment>
<dbReference type="SMART" id="SM00245">
    <property type="entry name" value="TSPc"/>
    <property type="match status" value="1"/>
</dbReference>
<dbReference type="Pfam" id="PF17820">
    <property type="entry name" value="PDZ_6"/>
    <property type="match status" value="1"/>
</dbReference>
<dbReference type="GO" id="GO:0030288">
    <property type="term" value="C:outer membrane-bounded periplasmic space"/>
    <property type="evidence" value="ECO:0007669"/>
    <property type="project" value="TreeGrafter"/>
</dbReference>
<dbReference type="InterPro" id="IPR041489">
    <property type="entry name" value="PDZ_6"/>
</dbReference>
<protein>
    <recommendedName>
        <fullName evidence="6">PDZ domain-containing protein</fullName>
    </recommendedName>
</protein>
<dbReference type="SMART" id="SM00228">
    <property type="entry name" value="PDZ"/>
    <property type="match status" value="1"/>
</dbReference>
<sequence>MRNLVIAFLVFALAASFAGGFYLGQISGYVPPIKGVTNLGAGQPEDVDFSLFWDAWRVIQEEYVGPEPLDFQAMVYGAIEGMVNSLGDPYTTFMTPEDTKIFLEDISGSFSGVGVEIGIRDNELRVIAPVEGTPAERAGLRAGDHIVQINKDAFTADLTIDQAVTLIRGPEGTKVTLTIRREGWEEPRDFEIERAIINVPSLRWEMRDEIAYVKIFQFSEKLRSDFANLEREAFRSTDKIVLDLRNNPGGYLHTAVDIAGWFLQGGDVVVIEDFGPAEERKEYKARGNARLYDHKVVVLINEGTASASEILAGALRDNRGVLLIGETSFGKGSVQELRELKDDSSLKVTVAQWLTPSGALIGGQGLEPDIAVSLSDEDFEEERDPQLDRAIEVLNNL</sequence>
<reference evidence="7 8" key="1">
    <citation type="journal article" date="2016" name="Nat. Commun.">
        <title>Thousands of microbial genomes shed light on interconnected biogeochemical processes in an aquifer system.</title>
        <authorList>
            <person name="Anantharaman K."/>
            <person name="Brown C.T."/>
            <person name="Hug L.A."/>
            <person name="Sharon I."/>
            <person name="Castelle C.J."/>
            <person name="Probst A.J."/>
            <person name="Thomas B.C."/>
            <person name="Singh A."/>
            <person name="Wilkins M.J."/>
            <person name="Karaoz U."/>
            <person name="Brodie E.L."/>
            <person name="Williams K.H."/>
            <person name="Hubbard S.S."/>
            <person name="Banfield J.F."/>
        </authorList>
    </citation>
    <scope>NUCLEOTIDE SEQUENCE [LARGE SCALE GENOMIC DNA]</scope>
</reference>
<evidence type="ECO:0000256" key="5">
    <source>
        <dbReference type="RuleBase" id="RU004404"/>
    </source>
</evidence>
<evidence type="ECO:0000313" key="8">
    <source>
        <dbReference type="Proteomes" id="UP000178222"/>
    </source>
</evidence>
<dbReference type="InterPro" id="IPR055210">
    <property type="entry name" value="CtpA/B_N"/>
</dbReference>
<dbReference type="InterPro" id="IPR005151">
    <property type="entry name" value="Tail-specific_protease"/>
</dbReference>
<dbReference type="PANTHER" id="PTHR32060">
    <property type="entry name" value="TAIL-SPECIFIC PROTEASE"/>
    <property type="match status" value="1"/>
</dbReference>
<dbReference type="Gene3D" id="3.90.226.10">
    <property type="entry name" value="2-enoyl-CoA Hydratase, Chain A, domain 1"/>
    <property type="match status" value="1"/>
</dbReference>
<dbReference type="SUPFAM" id="SSF52096">
    <property type="entry name" value="ClpP/crotonase"/>
    <property type="match status" value="1"/>
</dbReference>
<dbReference type="InterPro" id="IPR036034">
    <property type="entry name" value="PDZ_sf"/>
</dbReference>
<evidence type="ECO:0000256" key="1">
    <source>
        <dbReference type="ARBA" id="ARBA00009179"/>
    </source>
</evidence>
<dbReference type="InterPro" id="IPR004447">
    <property type="entry name" value="Peptidase_S41A"/>
</dbReference>
<dbReference type="GO" id="GO:0008236">
    <property type="term" value="F:serine-type peptidase activity"/>
    <property type="evidence" value="ECO:0007669"/>
    <property type="project" value="UniProtKB-KW"/>
</dbReference>
<feature type="domain" description="PDZ" evidence="6">
    <location>
        <begin position="100"/>
        <end position="182"/>
    </location>
</feature>